<reference evidence="8 9" key="1">
    <citation type="journal article" date="2024" name="Nat. Commun.">
        <title>Phylogenomics reveals the evolutionary origins of lichenization in chlorophyte algae.</title>
        <authorList>
            <person name="Puginier C."/>
            <person name="Libourel C."/>
            <person name="Otte J."/>
            <person name="Skaloud P."/>
            <person name="Haon M."/>
            <person name="Grisel S."/>
            <person name="Petersen M."/>
            <person name="Berrin J.G."/>
            <person name="Delaux P.M."/>
            <person name="Dal Grande F."/>
            <person name="Keller J."/>
        </authorList>
    </citation>
    <scope>NUCLEOTIDE SEQUENCE [LARGE SCALE GENOMIC DNA]</scope>
    <source>
        <strain evidence="8 9">SAG 216-7</strain>
    </source>
</reference>
<proteinExistence type="inferred from homology"/>
<keyword evidence="4" id="KW-0804">Transcription</keyword>
<dbReference type="InterPro" id="IPR013137">
    <property type="entry name" value="Znf_TFIIB"/>
</dbReference>
<dbReference type="Pfam" id="PF08271">
    <property type="entry name" value="Zn_Ribbon_TF"/>
    <property type="match status" value="1"/>
</dbReference>
<dbReference type="PANTHER" id="PTHR11618">
    <property type="entry name" value="TRANSCRIPTION INITIATION FACTOR IIB-RELATED"/>
    <property type="match status" value="1"/>
</dbReference>
<evidence type="ECO:0000313" key="9">
    <source>
        <dbReference type="Proteomes" id="UP001491310"/>
    </source>
</evidence>
<comment type="similarity">
    <text evidence="1">Belongs to the TFIIB family.</text>
</comment>
<dbReference type="EMBL" id="JALJOT010000009">
    <property type="protein sequence ID" value="KAK9907502.1"/>
    <property type="molecule type" value="Genomic_DNA"/>
</dbReference>
<evidence type="ECO:0000256" key="3">
    <source>
        <dbReference type="ARBA" id="ARBA00023015"/>
    </source>
</evidence>
<keyword evidence="2" id="KW-0677">Repeat</keyword>
<keyword evidence="6" id="KW-0863">Zinc-finger</keyword>
<dbReference type="InterPro" id="IPR013763">
    <property type="entry name" value="Cyclin-like_dom"/>
</dbReference>
<dbReference type="SUPFAM" id="SSF57783">
    <property type="entry name" value="Zinc beta-ribbon"/>
    <property type="match status" value="1"/>
</dbReference>
<keyword evidence="6" id="KW-0479">Metal-binding</keyword>
<dbReference type="PANTHER" id="PTHR11618:SF13">
    <property type="entry name" value="TRANSCRIPTION INITIATION FACTOR IIB"/>
    <property type="match status" value="1"/>
</dbReference>
<comment type="caution">
    <text evidence="8">The sequence shown here is derived from an EMBL/GenBank/DDBJ whole genome shotgun (WGS) entry which is preliminary data.</text>
</comment>
<organism evidence="8 9">
    <name type="scientific">Coccomyxa subellipsoidea</name>
    <dbReference type="NCBI Taxonomy" id="248742"/>
    <lineage>
        <taxon>Eukaryota</taxon>
        <taxon>Viridiplantae</taxon>
        <taxon>Chlorophyta</taxon>
        <taxon>core chlorophytes</taxon>
        <taxon>Trebouxiophyceae</taxon>
        <taxon>Trebouxiophyceae incertae sedis</taxon>
        <taxon>Coccomyxaceae</taxon>
        <taxon>Coccomyxa</taxon>
    </lineage>
</organism>
<dbReference type="InterPro" id="IPR013150">
    <property type="entry name" value="TFIIB_cyclin"/>
</dbReference>
<evidence type="ECO:0000256" key="2">
    <source>
        <dbReference type="ARBA" id="ARBA00022737"/>
    </source>
</evidence>
<dbReference type="Gene3D" id="1.10.472.10">
    <property type="entry name" value="Cyclin-like"/>
    <property type="match status" value="1"/>
</dbReference>
<dbReference type="InterPro" id="IPR000812">
    <property type="entry name" value="TFIIB"/>
</dbReference>
<keyword evidence="6" id="KW-0862">Zinc</keyword>
<evidence type="ECO:0000256" key="4">
    <source>
        <dbReference type="ARBA" id="ARBA00023163"/>
    </source>
</evidence>
<keyword evidence="3" id="KW-0805">Transcription regulation</keyword>
<evidence type="ECO:0000259" key="7">
    <source>
        <dbReference type="PROSITE" id="PS51134"/>
    </source>
</evidence>
<name>A0ABR2YKW8_9CHLO</name>
<accession>A0ABR2YKW8</accession>
<dbReference type="PRINTS" id="PR00685">
    <property type="entry name" value="TIFACTORIIB"/>
</dbReference>
<dbReference type="Gene3D" id="1.10.472.170">
    <property type="match status" value="1"/>
</dbReference>
<gene>
    <name evidence="8" type="ORF">WJX75_004874</name>
</gene>
<dbReference type="Pfam" id="PF00382">
    <property type="entry name" value="TFIIB"/>
    <property type="match status" value="2"/>
</dbReference>
<evidence type="ECO:0000256" key="5">
    <source>
        <dbReference type="ARBA" id="ARBA00031706"/>
    </source>
</evidence>
<dbReference type="SMART" id="SM00385">
    <property type="entry name" value="CYCLIN"/>
    <property type="match status" value="1"/>
</dbReference>
<evidence type="ECO:0000313" key="8">
    <source>
        <dbReference type="EMBL" id="KAK9907502.1"/>
    </source>
</evidence>
<dbReference type="PROSITE" id="PS51134">
    <property type="entry name" value="ZF_TFIIB"/>
    <property type="match status" value="1"/>
</dbReference>
<dbReference type="InterPro" id="IPR036915">
    <property type="entry name" value="Cyclin-like_sf"/>
</dbReference>
<evidence type="ECO:0000256" key="1">
    <source>
        <dbReference type="ARBA" id="ARBA00010857"/>
    </source>
</evidence>
<sequence length="337" mass="36495">MDGVRLRYEQTCADCGSSDFVEDHAQGDLVCTGCGLVAESHVIDESSEWRNFGDKDGDTADPSRVGGPTNHLLSNGLSTVIGAPTKGANNATMTRNLQRAHAQGSNPDQALLRAFGHISKLCDALGLNRACKDRANELFKNTWEKRGIRGKGVAAVCAAVTLIACRQIGFPRTFKEMEAIIADGSIKDIKRCYRLITKQMDEKIEMVSPADFVRRFCSRLGLNQRDMKAAEEMAEAAVPRNPNAAGVSDVRARSWDGKSPVSIAAAVIYTICLLPQASKYVAPGDIAQAAGVAEGTVRNTYRDLYTDAATLIPAWFMDEHRSDLRRLPQPHTAAGLA</sequence>
<evidence type="ECO:0000256" key="6">
    <source>
        <dbReference type="PROSITE-ProRule" id="PRU00469"/>
    </source>
</evidence>
<dbReference type="Proteomes" id="UP001491310">
    <property type="component" value="Unassembled WGS sequence"/>
</dbReference>
<keyword evidence="9" id="KW-1185">Reference proteome</keyword>
<dbReference type="SUPFAM" id="SSF47954">
    <property type="entry name" value="Cyclin-like"/>
    <property type="match status" value="2"/>
</dbReference>
<feature type="domain" description="TFIIB-type" evidence="7">
    <location>
        <begin position="8"/>
        <end position="39"/>
    </location>
</feature>
<protein>
    <recommendedName>
        <fullName evidence="5">General transcription factor TFIIB</fullName>
    </recommendedName>
</protein>